<dbReference type="GO" id="GO:0046872">
    <property type="term" value="F:metal ion binding"/>
    <property type="evidence" value="ECO:0007669"/>
    <property type="project" value="UniProtKB-KW"/>
</dbReference>
<keyword evidence="4 15" id="KW-0410">Iron transport</keyword>
<feature type="transmembrane region" description="Helical" evidence="15">
    <location>
        <begin position="490"/>
        <end position="509"/>
    </location>
</feature>
<keyword evidence="14" id="KW-0479">Metal-binding</keyword>
<evidence type="ECO:0000256" key="15">
    <source>
        <dbReference type="RuleBase" id="RU362098"/>
    </source>
</evidence>
<evidence type="ECO:0000259" key="16">
    <source>
        <dbReference type="PROSITE" id="PS51711"/>
    </source>
</evidence>
<evidence type="ECO:0000256" key="3">
    <source>
        <dbReference type="ARBA" id="ARBA00022475"/>
    </source>
</evidence>
<evidence type="ECO:0000313" key="18">
    <source>
        <dbReference type="Proteomes" id="UP000543030"/>
    </source>
</evidence>
<evidence type="ECO:0000256" key="10">
    <source>
        <dbReference type="ARBA" id="ARBA00023134"/>
    </source>
</evidence>
<keyword evidence="11 15" id="KW-0472">Membrane</keyword>
<dbReference type="InterPro" id="IPR011642">
    <property type="entry name" value="Gate_dom"/>
</dbReference>
<feature type="transmembrane region" description="Helical" evidence="15">
    <location>
        <begin position="382"/>
        <end position="402"/>
    </location>
</feature>
<evidence type="ECO:0000256" key="14">
    <source>
        <dbReference type="PIRSR" id="PIRSR603373-2"/>
    </source>
</evidence>
<keyword evidence="18" id="KW-1185">Reference proteome</keyword>
<feature type="transmembrane region" description="Helical" evidence="15">
    <location>
        <begin position="438"/>
        <end position="457"/>
    </location>
</feature>
<sequence>MHRIALVGMPNTGKSTLFNRITGGNARVANWPGLTVELASHRILLGARMVQMVDLPGIYDLSGGAEDEQIAQSFLASTPLTGVIVLLNATQLDRQLGLALQLKALGAPMIVALNMADEARSAGITIDTAALGQQLGCPVLLISAKRGDGMAELKQALGQLPGQEVQLDFSHLAPAATFHDEEARLHHTHVSRPPTMPASITTRIDRWILHPALGLPLFVLTMFLLFQLTFAIGTPLQDALGSGLDWIKSTWLEPSLAGAPEIVRGALLDGLYDGVGTVLTFAPLIFLFFSLMAVIEDSGYFARAAFMMDGLMARLGLDGRGFVMLMMGFGCNVPALMGTRVIRDPKARRLTMLTIPFALCSARLQIFLFLCSALFTPAQAPWVLLGLYLASIVIALGTAWLLRRRFTSSEPFALELPPFRLPLFRQIRLRGWGETRSFLRMASTMIVTGVLLVWFLTHYPNEHHSYAAMVAQVLEPVLTPIGIHSEMSIALIFGFVAKEVVLGALSVITGMQGNALSAHLASSMDPVSAISFMLFTLIYVPCVATMATMHKESKSVWFTAGSVVWSLGLAWVLCFVFYQGTRLVSGWF</sequence>
<dbReference type="InterPro" id="IPR011640">
    <property type="entry name" value="Fe2_transport_prot_B_C"/>
</dbReference>
<feature type="transmembrane region" description="Helical" evidence="15">
    <location>
        <begin position="323"/>
        <end position="342"/>
    </location>
</feature>
<dbReference type="GO" id="GO:0015093">
    <property type="term" value="F:ferrous iron transmembrane transporter activity"/>
    <property type="evidence" value="ECO:0007669"/>
    <property type="project" value="UniProtKB-UniRule"/>
</dbReference>
<dbReference type="NCBIfam" id="TIGR00437">
    <property type="entry name" value="feoB"/>
    <property type="match status" value="1"/>
</dbReference>
<feature type="transmembrane region" description="Helical" evidence="15">
    <location>
        <begin position="274"/>
        <end position="293"/>
    </location>
</feature>
<feature type="binding site" evidence="13">
    <location>
        <begin position="114"/>
        <end position="117"/>
    </location>
    <ligand>
        <name>GTP</name>
        <dbReference type="ChEBI" id="CHEBI:37565"/>
        <label>1</label>
    </ligand>
</feature>
<comment type="caution">
    <text evidence="17">The sequence shown here is derived from an EMBL/GenBank/DDBJ whole genome shotgun (WGS) entry which is preliminary data.</text>
</comment>
<evidence type="ECO:0000256" key="12">
    <source>
        <dbReference type="NCBIfam" id="TIGR00437"/>
    </source>
</evidence>
<dbReference type="Proteomes" id="UP000543030">
    <property type="component" value="Unassembled WGS sequence"/>
</dbReference>
<dbReference type="PANTHER" id="PTHR43185">
    <property type="entry name" value="FERROUS IRON TRANSPORT PROTEIN B"/>
    <property type="match status" value="1"/>
</dbReference>
<feature type="domain" description="FeoB-type G" evidence="16">
    <location>
        <begin position="1"/>
        <end position="163"/>
    </location>
</feature>
<comment type="function">
    <text evidence="15">Probable transporter of a GTP-driven Fe(2+) uptake system.</text>
</comment>
<feature type="transmembrane region" description="Helical" evidence="15">
    <location>
        <begin position="556"/>
        <end position="578"/>
    </location>
</feature>
<feature type="binding site" evidence="14">
    <location>
        <position position="19"/>
    </location>
    <ligand>
        <name>Mg(2+)</name>
        <dbReference type="ChEBI" id="CHEBI:18420"/>
        <label>2</label>
    </ligand>
</feature>
<evidence type="ECO:0000256" key="1">
    <source>
        <dbReference type="ARBA" id="ARBA00004651"/>
    </source>
</evidence>
<evidence type="ECO:0000256" key="2">
    <source>
        <dbReference type="ARBA" id="ARBA00022448"/>
    </source>
</evidence>
<keyword evidence="14" id="KW-0460">Magnesium</keyword>
<evidence type="ECO:0000256" key="9">
    <source>
        <dbReference type="ARBA" id="ARBA00023065"/>
    </source>
</evidence>
<reference evidence="17 18" key="1">
    <citation type="submission" date="2020-08" db="EMBL/GenBank/DDBJ databases">
        <title>Genomic Encyclopedia of Type Strains, Phase IV (KMG-IV): sequencing the most valuable type-strain genomes for metagenomic binning, comparative biology and taxonomic classification.</title>
        <authorList>
            <person name="Goeker M."/>
        </authorList>
    </citation>
    <scope>NUCLEOTIDE SEQUENCE [LARGE SCALE GENOMIC DNA]</scope>
    <source>
        <strain evidence="17 18">DSM 18233</strain>
    </source>
</reference>
<feature type="binding site" evidence="14">
    <location>
        <position position="22"/>
    </location>
    <ligand>
        <name>Mg(2+)</name>
        <dbReference type="ChEBI" id="CHEBI:18420"/>
        <label>1</label>
    </ligand>
</feature>
<comment type="subcellular location">
    <subcellularLocation>
        <location evidence="15">Cell inner membrane</location>
        <topology evidence="15">Multi-pass membrane protein</topology>
    </subcellularLocation>
    <subcellularLocation>
        <location evidence="1">Cell membrane</location>
        <topology evidence="1">Multi-pass membrane protein</topology>
    </subcellularLocation>
</comment>
<feature type="binding site" evidence="14">
    <location>
        <position position="23"/>
    </location>
    <ligand>
        <name>Mg(2+)</name>
        <dbReference type="ChEBI" id="CHEBI:18420"/>
        <label>2</label>
    </ligand>
</feature>
<keyword evidence="8 15" id="KW-0408">Iron</keyword>
<dbReference type="Pfam" id="PF07664">
    <property type="entry name" value="FeoB_C"/>
    <property type="match status" value="1"/>
</dbReference>
<dbReference type="Pfam" id="PF07670">
    <property type="entry name" value="Gate"/>
    <property type="match status" value="2"/>
</dbReference>
<evidence type="ECO:0000256" key="11">
    <source>
        <dbReference type="ARBA" id="ARBA00023136"/>
    </source>
</evidence>
<feature type="transmembrane region" description="Helical" evidence="15">
    <location>
        <begin position="212"/>
        <end position="232"/>
    </location>
</feature>
<dbReference type="PRINTS" id="PR00326">
    <property type="entry name" value="GTP1OBG"/>
</dbReference>
<dbReference type="CDD" id="cd01879">
    <property type="entry name" value="FeoB"/>
    <property type="match status" value="1"/>
</dbReference>
<evidence type="ECO:0000256" key="7">
    <source>
        <dbReference type="ARBA" id="ARBA00022989"/>
    </source>
</evidence>
<keyword evidence="3" id="KW-1003">Cell membrane</keyword>
<dbReference type="Pfam" id="PF02421">
    <property type="entry name" value="FeoB_N"/>
    <property type="match status" value="1"/>
</dbReference>
<comment type="similarity">
    <text evidence="15">Belongs to the TRAFAC class TrmE-Era-EngA-EngB-Septin-like GTPase superfamily. FeoB GTPase (TC 9.A.8) family.</text>
</comment>
<feature type="transmembrane region" description="Helical" evidence="15">
    <location>
        <begin position="529"/>
        <end position="549"/>
    </location>
</feature>
<evidence type="ECO:0000313" key="17">
    <source>
        <dbReference type="EMBL" id="MBB5191361.1"/>
    </source>
</evidence>
<keyword evidence="7 15" id="KW-1133">Transmembrane helix</keyword>
<evidence type="ECO:0000256" key="4">
    <source>
        <dbReference type="ARBA" id="ARBA00022496"/>
    </source>
</evidence>
<dbReference type="InterPro" id="IPR027417">
    <property type="entry name" value="P-loop_NTPase"/>
</dbReference>
<dbReference type="RefSeq" id="WP_184100292.1">
    <property type="nucleotide sequence ID" value="NZ_JACHHN010000004.1"/>
</dbReference>
<protein>
    <recommendedName>
        <fullName evidence="12 15">Ferrous iron transport protein B</fullName>
    </recommendedName>
</protein>
<keyword evidence="6 13" id="KW-0547">Nucleotide-binding</keyword>
<feature type="transmembrane region" description="Helical" evidence="15">
    <location>
        <begin position="354"/>
        <end position="376"/>
    </location>
</feature>
<dbReference type="AlphaFoldDB" id="A0A840RGK7"/>
<feature type="binding site" evidence="13">
    <location>
        <begin position="8"/>
        <end position="15"/>
    </location>
    <ligand>
        <name>GTP</name>
        <dbReference type="ChEBI" id="CHEBI:37565"/>
        <label>1</label>
    </ligand>
</feature>
<feature type="binding site" evidence="13">
    <location>
        <begin position="54"/>
        <end position="57"/>
    </location>
    <ligand>
        <name>GTP</name>
        <dbReference type="ChEBI" id="CHEBI:37565"/>
        <label>1</label>
    </ligand>
</feature>
<dbReference type="PROSITE" id="PS51711">
    <property type="entry name" value="G_FEOB"/>
    <property type="match status" value="1"/>
</dbReference>
<keyword evidence="9" id="KW-0406">Ion transport</keyword>
<dbReference type="Gene3D" id="3.40.50.300">
    <property type="entry name" value="P-loop containing nucleotide triphosphate hydrolases"/>
    <property type="match status" value="1"/>
</dbReference>
<dbReference type="GO" id="GO:0005525">
    <property type="term" value="F:GTP binding"/>
    <property type="evidence" value="ECO:0007669"/>
    <property type="project" value="UniProtKB-KW"/>
</dbReference>
<evidence type="ECO:0000256" key="8">
    <source>
        <dbReference type="ARBA" id="ARBA00023004"/>
    </source>
</evidence>
<proteinExistence type="inferred from homology"/>
<dbReference type="PANTHER" id="PTHR43185:SF1">
    <property type="entry name" value="FE(2+) TRANSPORTER FEOB"/>
    <property type="match status" value="1"/>
</dbReference>
<gene>
    <name evidence="17" type="ORF">HNQ50_002091</name>
</gene>
<keyword evidence="10 13" id="KW-0342">GTP-binding</keyword>
<dbReference type="InterPro" id="IPR003373">
    <property type="entry name" value="Fe2_transport_prot-B"/>
</dbReference>
<dbReference type="EMBL" id="JACHHN010000004">
    <property type="protein sequence ID" value="MBB5191361.1"/>
    <property type="molecule type" value="Genomic_DNA"/>
</dbReference>
<evidence type="ECO:0000256" key="6">
    <source>
        <dbReference type="ARBA" id="ARBA00022741"/>
    </source>
</evidence>
<dbReference type="InterPro" id="IPR006073">
    <property type="entry name" value="GTP-bd"/>
</dbReference>
<evidence type="ECO:0000256" key="5">
    <source>
        <dbReference type="ARBA" id="ARBA00022692"/>
    </source>
</evidence>
<dbReference type="InterPro" id="IPR030389">
    <property type="entry name" value="G_FEOB_dom"/>
</dbReference>
<keyword evidence="2 15" id="KW-0813">Transport</keyword>
<evidence type="ECO:0000256" key="13">
    <source>
        <dbReference type="PIRSR" id="PIRSR603373-1"/>
    </source>
</evidence>
<organism evidence="17 18">
    <name type="scientific">Silvimonas terrae</name>
    <dbReference type="NCBI Taxonomy" id="300266"/>
    <lineage>
        <taxon>Bacteria</taxon>
        <taxon>Pseudomonadati</taxon>
        <taxon>Pseudomonadota</taxon>
        <taxon>Betaproteobacteria</taxon>
        <taxon>Neisseriales</taxon>
        <taxon>Chitinibacteraceae</taxon>
        <taxon>Silvimonas</taxon>
    </lineage>
</organism>
<dbReference type="InterPro" id="IPR050860">
    <property type="entry name" value="FeoB_GTPase"/>
</dbReference>
<feature type="binding site" evidence="13">
    <location>
        <begin position="33"/>
        <end position="37"/>
    </location>
    <ligand>
        <name>GTP</name>
        <dbReference type="ChEBI" id="CHEBI:37565"/>
        <label>1</label>
    </ligand>
</feature>
<dbReference type="SUPFAM" id="SSF52540">
    <property type="entry name" value="P-loop containing nucleoside triphosphate hydrolases"/>
    <property type="match status" value="1"/>
</dbReference>
<dbReference type="GO" id="GO:0005886">
    <property type="term" value="C:plasma membrane"/>
    <property type="evidence" value="ECO:0007669"/>
    <property type="project" value="UniProtKB-SubCell"/>
</dbReference>
<accession>A0A840RGK7</accession>
<name>A0A840RGK7_9NEIS</name>
<keyword evidence="5 15" id="KW-0812">Transmembrane</keyword>